<organism evidence="1 2">
    <name type="scientific">Bacillus mycoides</name>
    <dbReference type="NCBI Taxonomy" id="1405"/>
    <lineage>
        <taxon>Bacteria</taxon>
        <taxon>Bacillati</taxon>
        <taxon>Bacillota</taxon>
        <taxon>Bacilli</taxon>
        <taxon>Bacillales</taxon>
        <taxon>Bacillaceae</taxon>
        <taxon>Bacillus</taxon>
        <taxon>Bacillus cereus group</taxon>
    </lineage>
</organism>
<proteinExistence type="predicted"/>
<dbReference type="Proteomes" id="UP000437562">
    <property type="component" value="Unassembled WGS sequence"/>
</dbReference>
<dbReference type="EMBL" id="CABWMC010000003">
    <property type="protein sequence ID" value="VXB38360.1"/>
    <property type="molecule type" value="Genomic_DNA"/>
</dbReference>
<dbReference type="AlphaFoldDB" id="A0A653Q8E8"/>
<protein>
    <submittedName>
        <fullName evidence="1">Uncharacterized protein</fullName>
    </submittedName>
</protein>
<reference evidence="1 2" key="1">
    <citation type="submission" date="2019-10" db="EMBL/GenBank/DDBJ databases">
        <authorList>
            <person name="Karimi E."/>
        </authorList>
    </citation>
    <scope>NUCLEOTIDE SEQUENCE [LARGE SCALE GENOMIC DNA]</scope>
    <source>
        <strain evidence="1">Bacillus sp. 71</strain>
    </source>
</reference>
<name>A0A653Q8E8_BACMY</name>
<sequence>MKVSLSHYIAVGRGGLYEQEAEKEPDKDKNPRSLSVKRVVFLRVFNVLRGYCKAWIRTNCSW</sequence>
<gene>
    <name evidence="1" type="ORF">BACI71_110335</name>
</gene>
<evidence type="ECO:0000313" key="2">
    <source>
        <dbReference type="Proteomes" id="UP000437562"/>
    </source>
</evidence>
<evidence type="ECO:0000313" key="1">
    <source>
        <dbReference type="EMBL" id="VXB38360.1"/>
    </source>
</evidence>
<accession>A0A653Q8E8</accession>